<dbReference type="SUPFAM" id="SSF53244">
    <property type="entry name" value="MurD-like peptide ligases, peptide-binding domain"/>
    <property type="match status" value="1"/>
</dbReference>
<dbReference type="GO" id="GO:0051301">
    <property type="term" value="P:cell division"/>
    <property type="evidence" value="ECO:0007669"/>
    <property type="project" value="UniProtKB-KW"/>
</dbReference>
<comment type="similarity">
    <text evidence="7">Belongs to the MurCDEF family.</text>
</comment>
<dbReference type="GO" id="GO:0008764">
    <property type="term" value="F:UDP-N-acetylmuramoylalanine-D-glutamate ligase activity"/>
    <property type="evidence" value="ECO:0007669"/>
    <property type="project" value="UniProtKB-UniRule"/>
</dbReference>
<dbReference type="GO" id="GO:0005524">
    <property type="term" value="F:ATP binding"/>
    <property type="evidence" value="ECO:0007669"/>
    <property type="project" value="UniProtKB-UniRule"/>
</dbReference>
<evidence type="ECO:0000259" key="9">
    <source>
        <dbReference type="Pfam" id="PF02875"/>
    </source>
</evidence>
<dbReference type="InterPro" id="IPR005762">
    <property type="entry name" value="MurD"/>
</dbReference>
<keyword evidence="7 8" id="KW-0133">Cell shape</keyword>
<evidence type="ECO:0000256" key="7">
    <source>
        <dbReference type="HAMAP-Rule" id="MF_00639"/>
    </source>
</evidence>
<feature type="domain" description="Mur ligase central" evidence="10">
    <location>
        <begin position="121"/>
        <end position="307"/>
    </location>
</feature>
<evidence type="ECO:0000256" key="6">
    <source>
        <dbReference type="ARBA" id="ARBA00022840"/>
    </source>
</evidence>
<evidence type="ECO:0000256" key="3">
    <source>
        <dbReference type="ARBA" id="ARBA00022490"/>
    </source>
</evidence>
<dbReference type="Gene3D" id="3.90.190.20">
    <property type="entry name" value="Mur ligase, C-terminal domain"/>
    <property type="match status" value="1"/>
</dbReference>
<evidence type="ECO:0000259" key="10">
    <source>
        <dbReference type="Pfam" id="PF08245"/>
    </source>
</evidence>
<sequence length="471" mass="49533">MNVPSPSGRFDRSEHVLVIGLGRSGRAGVAVLRERVGSIAATDEAPRDALGDALAELAASGVPFVDPGALDALLPSLTVAVLSPGIPLNAPIVRRVQAAGVPVFSEVEVAYRICKAPIVAVTGTKGKSTTTALVGALFAAAGKTVHVGGNIGNALIGETAGAAPDDWVIAEVSSFQLESIRSFKPRISLITNITPDHLDRYFSMEEYAEAKFRIFANQGPGDTFVGNYDDEIVRAAPGEDGNRIKSRQLWFASEPHRSTSLYLRGGELIVYAPPTGDPRPIDVMRVDEIPLLGRHNVENAMGAILVALAAGLPLEAVREGVRGFRPLGHRLAPVADVDGVQYVDDSKATNPGAVIAAMRSFDRPIVLIAGGKAKGTEFAEMGKVVSSRAKAVVLIGEAADEIAAVVKRATVERAASMEEAVRRAHALAAPGDIVLLSPGCASFDMFRSAEHRGELFVEAVQALDHRVAGAR</sequence>
<keyword evidence="5 7" id="KW-0547">Nucleotide-binding</keyword>
<keyword evidence="6 7" id="KW-0067">ATP-binding</keyword>
<keyword evidence="7 8" id="KW-0131">Cell cycle</keyword>
<evidence type="ECO:0000313" key="11">
    <source>
        <dbReference type="EMBL" id="BDE07931.1"/>
    </source>
</evidence>
<dbReference type="HAMAP" id="MF_00639">
    <property type="entry name" value="MurD"/>
    <property type="match status" value="1"/>
</dbReference>
<accession>A0AAN2CB74</accession>
<dbReference type="GO" id="GO:0008360">
    <property type="term" value="P:regulation of cell shape"/>
    <property type="evidence" value="ECO:0007669"/>
    <property type="project" value="UniProtKB-KW"/>
</dbReference>
<protein>
    <recommendedName>
        <fullName evidence="7 8">UDP-N-acetylmuramoylalanine--D-glutamate ligase</fullName>
        <ecNumber evidence="7 8">6.3.2.9</ecNumber>
    </recommendedName>
    <alternativeName>
        <fullName evidence="7">D-glutamic acid-adding enzyme</fullName>
    </alternativeName>
    <alternativeName>
        <fullName evidence="7">UDP-N-acetylmuramoyl-L-alanyl-D-glutamate synthetase</fullName>
    </alternativeName>
</protein>
<dbReference type="Pfam" id="PF08245">
    <property type="entry name" value="Mur_ligase_M"/>
    <property type="match status" value="1"/>
</dbReference>
<keyword evidence="12" id="KW-1185">Reference proteome</keyword>
<evidence type="ECO:0000256" key="2">
    <source>
        <dbReference type="ARBA" id="ARBA00004752"/>
    </source>
</evidence>
<dbReference type="AlphaFoldDB" id="A0AAN2CB74"/>
<dbReference type="GO" id="GO:0005737">
    <property type="term" value="C:cytoplasm"/>
    <property type="evidence" value="ECO:0007669"/>
    <property type="project" value="UniProtKB-SubCell"/>
</dbReference>
<dbReference type="RefSeq" id="WP_317995494.1">
    <property type="nucleotide sequence ID" value="NZ_AP025523.1"/>
</dbReference>
<dbReference type="EMBL" id="AP025523">
    <property type="protein sequence ID" value="BDE07931.1"/>
    <property type="molecule type" value="Genomic_DNA"/>
</dbReference>
<evidence type="ECO:0000256" key="1">
    <source>
        <dbReference type="ARBA" id="ARBA00004496"/>
    </source>
</evidence>
<gene>
    <name evidence="7 11" type="primary">murD</name>
    <name evidence="11" type="ORF">WPS_32070</name>
</gene>
<proteinExistence type="inferred from homology"/>
<dbReference type="PANTHER" id="PTHR43692:SF1">
    <property type="entry name" value="UDP-N-ACETYLMURAMOYLALANINE--D-GLUTAMATE LIGASE"/>
    <property type="match status" value="1"/>
</dbReference>
<evidence type="ECO:0000256" key="8">
    <source>
        <dbReference type="RuleBase" id="RU003664"/>
    </source>
</evidence>
<comment type="subcellular location">
    <subcellularLocation>
        <location evidence="1 7 8">Cytoplasm</location>
    </subcellularLocation>
</comment>
<dbReference type="KEGG" id="vab:WPS_32070"/>
<dbReference type="GO" id="GO:0071555">
    <property type="term" value="P:cell wall organization"/>
    <property type="evidence" value="ECO:0007669"/>
    <property type="project" value="UniProtKB-KW"/>
</dbReference>
<dbReference type="GO" id="GO:0009252">
    <property type="term" value="P:peptidoglycan biosynthetic process"/>
    <property type="evidence" value="ECO:0007669"/>
    <property type="project" value="UniProtKB-UniRule"/>
</dbReference>
<keyword evidence="3 7" id="KW-0963">Cytoplasm</keyword>
<dbReference type="Proteomes" id="UP001317532">
    <property type="component" value="Chromosome"/>
</dbReference>
<dbReference type="Pfam" id="PF21799">
    <property type="entry name" value="MurD-like_N"/>
    <property type="match status" value="1"/>
</dbReference>
<name>A0AAN2CB74_UNVUL</name>
<feature type="domain" description="Mur ligase C-terminal" evidence="9">
    <location>
        <begin position="329"/>
        <end position="438"/>
    </location>
</feature>
<keyword evidence="7 8" id="KW-0132">Cell division</keyword>
<dbReference type="InterPro" id="IPR004101">
    <property type="entry name" value="Mur_ligase_C"/>
</dbReference>
<comment type="catalytic activity">
    <reaction evidence="7 8">
        <text>UDP-N-acetyl-alpha-D-muramoyl-L-alanine + D-glutamate + ATP = UDP-N-acetyl-alpha-D-muramoyl-L-alanyl-D-glutamate + ADP + phosphate + H(+)</text>
        <dbReference type="Rhea" id="RHEA:16429"/>
        <dbReference type="ChEBI" id="CHEBI:15378"/>
        <dbReference type="ChEBI" id="CHEBI:29986"/>
        <dbReference type="ChEBI" id="CHEBI:30616"/>
        <dbReference type="ChEBI" id="CHEBI:43474"/>
        <dbReference type="ChEBI" id="CHEBI:83898"/>
        <dbReference type="ChEBI" id="CHEBI:83900"/>
        <dbReference type="ChEBI" id="CHEBI:456216"/>
        <dbReference type="EC" id="6.3.2.9"/>
    </reaction>
</comment>
<evidence type="ECO:0000256" key="4">
    <source>
        <dbReference type="ARBA" id="ARBA00022598"/>
    </source>
</evidence>
<dbReference type="EC" id="6.3.2.9" evidence="7 8"/>
<dbReference type="InterPro" id="IPR036615">
    <property type="entry name" value="Mur_ligase_C_dom_sf"/>
</dbReference>
<dbReference type="Pfam" id="PF02875">
    <property type="entry name" value="Mur_ligase_C"/>
    <property type="match status" value="1"/>
</dbReference>
<keyword evidence="7 8" id="KW-0573">Peptidoglycan synthesis</keyword>
<dbReference type="SUPFAM" id="SSF51984">
    <property type="entry name" value="MurCD N-terminal domain"/>
    <property type="match status" value="1"/>
</dbReference>
<evidence type="ECO:0000313" key="12">
    <source>
        <dbReference type="Proteomes" id="UP001317532"/>
    </source>
</evidence>
<dbReference type="Gene3D" id="3.40.50.720">
    <property type="entry name" value="NAD(P)-binding Rossmann-like Domain"/>
    <property type="match status" value="1"/>
</dbReference>
<comment type="function">
    <text evidence="7 8">Cell wall formation. Catalyzes the addition of glutamate to the nucleotide precursor UDP-N-acetylmuramoyl-L-alanine (UMA).</text>
</comment>
<organism evidence="11 12">
    <name type="scientific">Vulcanimicrobium alpinum</name>
    <dbReference type="NCBI Taxonomy" id="3016050"/>
    <lineage>
        <taxon>Bacteria</taxon>
        <taxon>Bacillati</taxon>
        <taxon>Vulcanimicrobiota</taxon>
        <taxon>Vulcanimicrobiia</taxon>
        <taxon>Vulcanimicrobiales</taxon>
        <taxon>Vulcanimicrobiaceae</taxon>
        <taxon>Vulcanimicrobium</taxon>
    </lineage>
</organism>
<dbReference type="Gene3D" id="3.40.1190.10">
    <property type="entry name" value="Mur-like, catalytic domain"/>
    <property type="match status" value="1"/>
</dbReference>
<dbReference type="SUPFAM" id="SSF53623">
    <property type="entry name" value="MurD-like peptide ligases, catalytic domain"/>
    <property type="match status" value="1"/>
</dbReference>
<dbReference type="NCBIfam" id="TIGR01087">
    <property type="entry name" value="murD"/>
    <property type="match status" value="1"/>
</dbReference>
<dbReference type="InterPro" id="IPR013221">
    <property type="entry name" value="Mur_ligase_cen"/>
</dbReference>
<reference evidence="11 12" key="1">
    <citation type="journal article" date="2022" name="ISME Commun">
        <title>Vulcanimicrobium alpinus gen. nov. sp. nov., the first cultivated representative of the candidate phylum 'Eremiobacterota', is a metabolically versatile aerobic anoxygenic phototroph.</title>
        <authorList>
            <person name="Yabe S."/>
            <person name="Muto K."/>
            <person name="Abe K."/>
            <person name="Yokota A."/>
            <person name="Staudigel H."/>
            <person name="Tebo B.M."/>
        </authorList>
    </citation>
    <scope>NUCLEOTIDE SEQUENCE [LARGE SCALE GENOMIC DNA]</scope>
    <source>
        <strain evidence="11 12">WC8-2</strain>
    </source>
</reference>
<keyword evidence="7 8" id="KW-0961">Cell wall biogenesis/degradation</keyword>
<feature type="binding site" evidence="7">
    <location>
        <begin position="123"/>
        <end position="129"/>
    </location>
    <ligand>
        <name>ATP</name>
        <dbReference type="ChEBI" id="CHEBI:30616"/>
    </ligand>
</feature>
<dbReference type="PANTHER" id="PTHR43692">
    <property type="entry name" value="UDP-N-ACETYLMURAMOYLALANINE--D-GLUTAMATE LIGASE"/>
    <property type="match status" value="1"/>
</dbReference>
<comment type="pathway">
    <text evidence="2 7 8">Cell wall biogenesis; peptidoglycan biosynthesis.</text>
</comment>
<keyword evidence="4 7" id="KW-0436">Ligase</keyword>
<evidence type="ECO:0000256" key="5">
    <source>
        <dbReference type="ARBA" id="ARBA00022741"/>
    </source>
</evidence>
<dbReference type="InterPro" id="IPR036565">
    <property type="entry name" value="Mur-like_cat_sf"/>
</dbReference>